<keyword evidence="11" id="KW-1185">Reference proteome</keyword>
<gene>
    <name evidence="10" type="ORF">ATJ78_1635</name>
</gene>
<organism evidence="10 11">
    <name type="scientific">Paramicrobacterium agarici</name>
    <dbReference type="NCBI Taxonomy" id="630514"/>
    <lineage>
        <taxon>Bacteria</taxon>
        <taxon>Bacillati</taxon>
        <taxon>Actinomycetota</taxon>
        <taxon>Actinomycetes</taxon>
        <taxon>Micrococcales</taxon>
        <taxon>Microbacteriaceae</taxon>
        <taxon>Paramicrobacterium</taxon>
    </lineage>
</organism>
<dbReference type="InterPro" id="IPR011059">
    <property type="entry name" value="Metal-dep_hydrolase_composite"/>
</dbReference>
<feature type="active site" description="Proton donor/acceptor" evidence="6">
    <location>
        <position position="278"/>
    </location>
</feature>
<dbReference type="RefSeq" id="WP_098407124.1">
    <property type="nucleotide sequence ID" value="NZ_PDJE01000001.1"/>
</dbReference>
<dbReference type="InterPro" id="IPR032466">
    <property type="entry name" value="Metal_Hydrolase"/>
</dbReference>
<dbReference type="GO" id="GO:0008448">
    <property type="term" value="F:N-acetylglucosamine-6-phosphate deacetylase activity"/>
    <property type="evidence" value="ECO:0007669"/>
    <property type="project" value="InterPro"/>
</dbReference>
<evidence type="ECO:0000256" key="5">
    <source>
        <dbReference type="PIRNR" id="PIRNR038994"/>
    </source>
</evidence>
<dbReference type="PANTHER" id="PTHR11113">
    <property type="entry name" value="N-ACETYLGLUCOSAMINE-6-PHOSPHATE DEACETYLASE"/>
    <property type="match status" value="1"/>
</dbReference>
<reference evidence="10 11" key="1">
    <citation type="submission" date="2017-10" db="EMBL/GenBank/DDBJ databases">
        <title>Sequencing the genomes of 1000 actinobacteria strains.</title>
        <authorList>
            <person name="Klenk H.-P."/>
        </authorList>
    </citation>
    <scope>NUCLEOTIDE SEQUENCE [LARGE SCALE GENOMIC DNA]</scope>
    <source>
        <strain evidence="10 11">DSM 21798</strain>
    </source>
</reference>
<evidence type="ECO:0000313" key="10">
    <source>
        <dbReference type="EMBL" id="PFG30699.1"/>
    </source>
</evidence>
<keyword evidence="3 5" id="KW-0378">Hydrolase</keyword>
<evidence type="ECO:0000313" key="11">
    <source>
        <dbReference type="Proteomes" id="UP000221369"/>
    </source>
</evidence>
<dbReference type="GO" id="GO:0006046">
    <property type="term" value="P:N-acetylglucosamine catabolic process"/>
    <property type="evidence" value="ECO:0007669"/>
    <property type="project" value="TreeGrafter"/>
</dbReference>
<dbReference type="Gene3D" id="2.30.40.10">
    <property type="entry name" value="Urease, subunit C, domain 1"/>
    <property type="match status" value="1"/>
</dbReference>
<dbReference type="PIRSF" id="PIRSF038994">
    <property type="entry name" value="NagA"/>
    <property type="match status" value="1"/>
</dbReference>
<comment type="similarity">
    <text evidence="1 5">Belongs to the metallo-dependent hydrolases superfamily. NagA family.</text>
</comment>
<feature type="binding site" evidence="7">
    <location>
        <position position="230"/>
    </location>
    <ligand>
        <name>substrate</name>
    </ligand>
</feature>
<keyword evidence="2 8" id="KW-0479">Metal-binding</keyword>
<feature type="binding site" evidence="7">
    <location>
        <position position="143"/>
    </location>
    <ligand>
        <name>substrate</name>
    </ligand>
</feature>
<proteinExistence type="inferred from homology"/>
<accession>A0A2A9DXQ1</accession>
<name>A0A2A9DXQ1_9MICO</name>
<sequence>MTARAYVGGRVLIDRELRNATVVVDGSLIRDVLTDDRHVGNTETIDATGLIIAPGFIDTHVHGALGRNLMEASSDAVDSVGRYLVSQGVTSFVAATASVPLTSIEVSLAGLSSCSKRSGADNTAALLGVHLEGPFISAERRGVHRREYLLEPTDSNLSRVMDAADGALRICTIAPELTRGIPAIERLRADGVVPSIGHTDADYAATSRAIRAGARRATHLWNGMPPVHHRAPGPVAALLADDRVRAEVVADGIHISPEMLAAHFAVEPIAARMMLVSDGSDVTGLADGPQQRWEGTRVTLTNGVARNSAGTIAGSTSSVFDGVRTLAEAGVPLAYALYSASTVPAESLGYTRIGRLKVGAKADLVMLDDALSLRRVVLRGSEVNL</sequence>
<dbReference type="Gene3D" id="3.20.20.140">
    <property type="entry name" value="Metal-dependent hydrolases"/>
    <property type="match status" value="1"/>
</dbReference>
<evidence type="ECO:0000256" key="4">
    <source>
        <dbReference type="ARBA" id="ARBA00023277"/>
    </source>
</evidence>
<evidence type="ECO:0000256" key="8">
    <source>
        <dbReference type="PIRSR" id="PIRSR038994-3"/>
    </source>
</evidence>
<comment type="cofactor">
    <cofactor evidence="8">
        <name>a divalent metal cation</name>
        <dbReference type="ChEBI" id="CHEBI:60240"/>
    </cofactor>
    <text evidence="8">Binds 1 divalent metal cation per subunit.</text>
</comment>
<evidence type="ECO:0000256" key="7">
    <source>
        <dbReference type="PIRSR" id="PIRSR038994-2"/>
    </source>
</evidence>
<feature type="binding site" evidence="7">
    <location>
        <begin position="222"/>
        <end position="223"/>
    </location>
    <ligand>
        <name>substrate</name>
    </ligand>
</feature>
<dbReference type="SUPFAM" id="SSF51556">
    <property type="entry name" value="Metallo-dependent hydrolases"/>
    <property type="match status" value="1"/>
</dbReference>
<evidence type="ECO:0000256" key="6">
    <source>
        <dbReference type="PIRSR" id="PIRSR038994-1"/>
    </source>
</evidence>
<dbReference type="Pfam" id="PF01979">
    <property type="entry name" value="Amidohydro_1"/>
    <property type="match status" value="1"/>
</dbReference>
<dbReference type="SUPFAM" id="SSF51338">
    <property type="entry name" value="Composite domain of metallo-dependent hydrolases"/>
    <property type="match status" value="1"/>
</dbReference>
<comment type="caution">
    <text evidence="10">The sequence shown here is derived from an EMBL/GenBank/DDBJ whole genome shotgun (WGS) entry which is preliminary data.</text>
</comment>
<dbReference type="GO" id="GO:0046872">
    <property type="term" value="F:metal ion binding"/>
    <property type="evidence" value="ECO:0007669"/>
    <property type="project" value="UniProtKB-KW"/>
</dbReference>
<dbReference type="EMBL" id="PDJE01000001">
    <property type="protein sequence ID" value="PFG30699.1"/>
    <property type="molecule type" value="Genomic_DNA"/>
</dbReference>
<dbReference type="InterPro" id="IPR006680">
    <property type="entry name" value="Amidohydro-rel"/>
</dbReference>
<dbReference type="AlphaFoldDB" id="A0A2A9DXQ1"/>
<keyword evidence="4 5" id="KW-0119">Carbohydrate metabolism</keyword>
<evidence type="ECO:0000259" key="9">
    <source>
        <dbReference type="Pfam" id="PF01979"/>
    </source>
</evidence>
<dbReference type="NCBIfam" id="TIGR00221">
    <property type="entry name" value="nagA"/>
    <property type="match status" value="1"/>
</dbReference>
<feature type="binding site" evidence="8">
    <location>
        <position position="198"/>
    </location>
    <ligand>
        <name>Zn(2+)</name>
        <dbReference type="ChEBI" id="CHEBI:29105"/>
    </ligand>
</feature>
<evidence type="ECO:0000256" key="2">
    <source>
        <dbReference type="ARBA" id="ARBA00022723"/>
    </source>
</evidence>
<feature type="domain" description="Amidohydrolase-related" evidence="9">
    <location>
        <begin position="51"/>
        <end position="369"/>
    </location>
</feature>
<evidence type="ECO:0000256" key="3">
    <source>
        <dbReference type="ARBA" id="ARBA00022801"/>
    </source>
</evidence>
<feature type="binding site" evidence="8">
    <location>
        <position position="219"/>
    </location>
    <ligand>
        <name>Zn(2+)</name>
        <dbReference type="ChEBI" id="CHEBI:29105"/>
    </ligand>
</feature>
<protein>
    <submittedName>
        <fullName evidence="10">N-acetylglucosamine 6-phosphate deacetylase</fullName>
    </submittedName>
</protein>
<feature type="binding site" evidence="7">
    <location>
        <position position="254"/>
    </location>
    <ligand>
        <name>substrate</name>
    </ligand>
</feature>
<evidence type="ECO:0000256" key="1">
    <source>
        <dbReference type="ARBA" id="ARBA00010716"/>
    </source>
</evidence>
<dbReference type="PANTHER" id="PTHR11113:SF14">
    <property type="entry name" value="N-ACETYLGLUCOSAMINE-6-PHOSPHATE DEACETYLASE"/>
    <property type="match status" value="1"/>
</dbReference>
<dbReference type="Proteomes" id="UP000221369">
    <property type="component" value="Unassembled WGS sequence"/>
</dbReference>
<dbReference type="InterPro" id="IPR003764">
    <property type="entry name" value="GlcNAc_6-P_deAcase"/>
</dbReference>
<feature type="binding site" evidence="8">
    <location>
        <position position="132"/>
    </location>
    <ligand>
        <name>Zn(2+)</name>
        <dbReference type="ChEBI" id="CHEBI:29105"/>
    </ligand>
</feature>
<feature type="binding site" evidence="7">
    <location>
        <begin position="312"/>
        <end position="314"/>
    </location>
    <ligand>
        <name>substrate</name>
    </ligand>
</feature>